<dbReference type="SUPFAM" id="SSF53474">
    <property type="entry name" value="alpha/beta-Hydrolases"/>
    <property type="match status" value="1"/>
</dbReference>
<comment type="caution">
    <text evidence="8">The sequence shown here is derived from an EMBL/GenBank/DDBJ whole genome shotgun (WGS) entry which is preliminary data.</text>
</comment>
<dbReference type="Pfam" id="PF02897">
    <property type="entry name" value="Peptidase_S9_N"/>
    <property type="match status" value="1"/>
</dbReference>
<dbReference type="EMBL" id="WNKS01000011">
    <property type="protein sequence ID" value="MTV31906.1"/>
    <property type="molecule type" value="Genomic_DNA"/>
</dbReference>
<feature type="compositionally biased region" description="Basic and acidic residues" evidence="5">
    <location>
        <begin position="14"/>
        <end position="23"/>
    </location>
</feature>
<evidence type="ECO:0000256" key="1">
    <source>
        <dbReference type="ARBA" id="ARBA00005228"/>
    </source>
</evidence>
<dbReference type="InterPro" id="IPR023302">
    <property type="entry name" value="Pept_S9A_N"/>
</dbReference>
<comment type="similarity">
    <text evidence="1">Belongs to the peptidase S9A family.</text>
</comment>
<dbReference type="Gene3D" id="3.40.50.1820">
    <property type="entry name" value="alpha/beta hydrolase"/>
    <property type="match status" value="1"/>
</dbReference>
<dbReference type="Proteomes" id="UP000439113">
    <property type="component" value="Unassembled WGS sequence"/>
</dbReference>
<feature type="domain" description="Peptidase S9 prolyl oligopeptidase catalytic" evidence="6">
    <location>
        <begin position="479"/>
        <end position="693"/>
    </location>
</feature>
<dbReference type="OrthoDB" id="9801421at2"/>
<dbReference type="AlphaFoldDB" id="A0A6N8DPX6"/>
<evidence type="ECO:0000256" key="4">
    <source>
        <dbReference type="ARBA" id="ARBA00022825"/>
    </source>
</evidence>
<organism evidence="8 9">
    <name type="scientific">Rhodoblastus acidophilus</name>
    <name type="common">Rhodopseudomonas acidophila</name>
    <dbReference type="NCBI Taxonomy" id="1074"/>
    <lineage>
        <taxon>Bacteria</taxon>
        <taxon>Pseudomonadati</taxon>
        <taxon>Pseudomonadota</taxon>
        <taxon>Alphaproteobacteria</taxon>
        <taxon>Hyphomicrobiales</taxon>
        <taxon>Rhodoblastaceae</taxon>
        <taxon>Rhodoblastus</taxon>
    </lineage>
</organism>
<evidence type="ECO:0000313" key="9">
    <source>
        <dbReference type="Proteomes" id="UP000439113"/>
    </source>
</evidence>
<dbReference type="PANTHER" id="PTHR11757:SF19">
    <property type="entry name" value="PROLYL ENDOPEPTIDASE-LIKE"/>
    <property type="match status" value="1"/>
</dbReference>
<accession>A0A6N8DPX6</accession>
<reference evidence="8 9" key="1">
    <citation type="submission" date="2019-11" db="EMBL/GenBank/DDBJ databases">
        <title>Whole-genome sequence of a Rhodoblastus acidophilus DSM 142.</title>
        <authorList>
            <person name="Kyndt J.A."/>
            <person name="Meyer T.E."/>
        </authorList>
    </citation>
    <scope>NUCLEOTIDE SEQUENCE [LARGE SCALE GENOMIC DNA]</scope>
    <source>
        <strain evidence="8 9">DSM 142</strain>
    </source>
</reference>
<evidence type="ECO:0000259" key="7">
    <source>
        <dbReference type="Pfam" id="PF02897"/>
    </source>
</evidence>
<evidence type="ECO:0000259" key="6">
    <source>
        <dbReference type="Pfam" id="PF00326"/>
    </source>
</evidence>
<name>A0A6N8DPX6_RHOAC</name>
<feature type="domain" description="Peptidase S9A N-terminal" evidence="7">
    <location>
        <begin position="15"/>
        <end position="419"/>
    </location>
</feature>
<evidence type="ECO:0000256" key="2">
    <source>
        <dbReference type="ARBA" id="ARBA00022670"/>
    </source>
</evidence>
<dbReference type="InterPro" id="IPR002470">
    <property type="entry name" value="Peptidase_S9A"/>
</dbReference>
<dbReference type="Pfam" id="PF00326">
    <property type="entry name" value="Peptidase_S9"/>
    <property type="match status" value="1"/>
</dbReference>
<evidence type="ECO:0000313" key="8">
    <source>
        <dbReference type="EMBL" id="MTV31906.1"/>
    </source>
</evidence>
<dbReference type="InterPro" id="IPR051543">
    <property type="entry name" value="Serine_Peptidase_S9A"/>
</dbReference>
<dbReference type="PANTHER" id="PTHR11757">
    <property type="entry name" value="PROTEASE FAMILY S9A OLIGOPEPTIDASE"/>
    <property type="match status" value="1"/>
</dbReference>
<dbReference type="SUPFAM" id="SSF50993">
    <property type="entry name" value="Peptidase/esterase 'gauge' domain"/>
    <property type="match status" value="1"/>
</dbReference>
<sequence>MPSFAESRNIAPPRVEKRPASKEFHRKTLRDDYGWLRATNWREALQDPDVLPTEIRAALDAENAYTQAVLKPLAPLAELLEEELAGRIDETDSDPPARDGDWLYYNRYREAGQHQLVCRKAPGGDEILLLDGDLCAEGLDYFSLGETLHSPDHRFLAWSRDERGSELHKISWRDLATGADGADMVENTDGTIVWTCDSKAFLYTRLDDDFRTSAICLHRIGEDPANDLVLFEESDPALFVHLRGARSRRHAIVNLSDHDCSESWLIDLQHPEAPPRQILPRRPGLVYDVEPSLTRLYMRTNADGAFDFKILSIGLDELDSGNWREEAPHRAGKVIFNATVFADHLVWLEREACRPRLVAKPEGGEPFAVEFDAPVLHLRLERNFDFFEPVARVTFSTPIDPDETYDIDLRSRKRKLVKKKRIPSGHDPSRYETRLDWATAPDGEKIPLALVWRKDRSEKPGPVLLYGYGAYGVALPDRFDENILSLIDRGFVHATAHVRGGGELGDRWKQAGKLREKPNTFSDYLACARHLCALGLTAPGKIVAEGGSAGGMLMGAVANIAPELFGGILAEVPFVDVLNTICDDTLPLTPVEWQEWGDPLRDPAIFELIRAYSPYDNVRAQTYPPMLIEAGLTDPRVTYWEPAKWAQKLRDVMTGGGPILLKTNMDAGHSGAAGRYDELEDIAWRYAFAIEAVK</sequence>
<keyword evidence="4" id="KW-0720">Serine protease</keyword>
<dbReference type="PRINTS" id="PR00862">
    <property type="entry name" value="PROLIGOPTASE"/>
</dbReference>
<feature type="region of interest" description="Disordered" evidence="5">
    <location>
        <begin position="1"/>
        <end position="23"/>
    </location>
</feature>
<dbReference type="RefSeq" id="WP_155446581.1">
    <property type="nucleotide sequence ID" value="NZ_JAOQNR010000015.1"/>
</dbReference>
<proteinExistence type="inferred from homology"/>
<keyword evidence="2" id="KW-0645">Protease</keyword>
<evidence type="ECO:0000256" key="5">
    <source>
        <dbReference type="SAM" id="MobiDB-lite"/>
    </source>
</evidence>
<dbReference type="GO" id="GO:0004252">
    <property type="term" value="F:serine-type endopeptidase activity"/>
    <property type="evidence" value="ECO:0007669"/>
    <property type="project" value="InterPro"/>
</dbReference>
<dbReference type="GO" id="GO:0006508">
    <property type="term" value="P:proteolysis"/>
    <property type="evidence" value="ECO:0007669"/>
    <property type="project" value="UniProtKB-KW"/>
</dbReference>
<evidence type="ECO:0000256" key="3">
    <source>
        <dbReference type="ARBA" id="ARBA00022801"/>
    </source>
</evidence>
<keyword evidence="3" id="KW-0378">Hydrolase</keyword>
<dbReference type="InterPro" id="IPR001375">
    <property type="entry name" value="Peptidase_S9_cat"/>
</dbReference>
<protein>
    <submittedName>
        <fullName evidence="8">Prolyl oligopeptidase family serine peptidase</fullName>
    </submittedName>
</protein>
<dbReference type="Gene3D" id="2.130.10.120">
    <property type="entry name" value="Prolyl oligopeptidase, N-terminal domain"/>
    <property type="match status" value="1"/>
</dbReference>
<dbReference type="InterPro" id="IPR029058">
    <property type="entry name" value="AB_hydrolase_fold"/>
</dbReference>
<gene>
    <name evidence="8" type="ORF">GJ654_13010</name>
</gene>